<dbReference type="STRING" id="687842.ASU31_25255"/>
<gene>
    <name evidence="3" type="ORF">ASU31_25255</name>
</gene>
<name>A0A0T5VHN3_9SPHI</name>
<dbReference type="Gene3D" id="2.160.20.120">
    <property type="match status" value="1"/>
</dbReference>
<dbReference type="OrthoDB" id="850138at2"/>
<comment type="caution">
    <text evidence="3">The sequence shown here is derived from an EMBL/GenBank/DDBJ whole genome shotgun (WGS) entry which is preliminary data.</text>
</comment>
<keyword evidence="1" id="KW-0812">Transmembrane</keyword>
<dbReference type="EMBL" id="LMZQ01000050">
    <property type="protein sequence ID" value="KRT13322.1"/>
    <property type="molecule type" value="Genomic_DNA"/>
</dbReference>
<organism evidence="3 4">
    <name type="scientific">Pedobacter ginsenosidimutans</name>
    <dbReference type="NCBI Taxonomy" id="687842"/>
    <lineage>
        <taxon>Bacteria</taxon>
        <taxon>Pseudomonadati</taxon>
        <taxon>Bacteroidota</taxon>
        <taxon>Sphingobacteriia</taxon>
        <taxon>Sphingobacteriales</taxon>
        <taxon>Sphingobacteriaceae</taxon>
        <taxon>Pedobacter</taxon>
    </lineage>
</organism>
<evidence type="ECO:0000256" key="1">
    <source>
        <dbReference type="SAM" id="Phobius"/>
    </source>
</evidence>
<evidence type="ECO:0000313" key="3">
    <source>
        <dbReference type="EMBL" id="KRT13322.1"/>
    </source>
</evidence>
<keyword evidence="1" id="KW-1133">Transmembrane helix</keyword>
<evidence type="ECO:0000259" key="2">
    <source>
        <dbReference type="Pfam" id="PF10988"/>
    </source>
</evidence>
<dbReference type="InterPro" id="IPR021255">
    <property type="entry name" value="DUF2807"/>
</dbReference>
<sequence length="243" mass="26867">MKNSNIMIISAIAIILISLTVYNFTLKASYRNGDYKNPFYGLSYNQINKVSKIELDCSNKITCYIRQGKNSGIYLSARAKDKVIWSVEQGSLKIDLSDEAKRADFMVYNDDLVIVLDNLERISTKPYFRTGEKWEHARLFGQIGISGFRQDSMDVDLGISSSAVLDSISVGSLNALIGAHGKGVSSLQLHSGTFGNAVFKIPGSGKLELLDPKITKSEYHLSNEATVTLNGKSLRIIEENGER</sequence>
<protein>
    <recommendedName>
        <fullName evidence="2">Putative auto-transporter adhesin head GIN domain-containing protein</fullName>
    </recommendedName>
</protein>
<dbReference type="Proteomes" id="UP000051950">
    <property type="component" value="Unassembled WGS sequence"/>
</dbReference>
<reference evidence="3 4" key="1">
    <citation type="submission" date="2015-11" db="EMBL/GenBank/DDBJ databases">
        <title>Sequence of Pedobacter ginsenosidimutans.</title>
        <authorList>
            <person name="Carson E."/>
            <person name="Keyser V."/>
            <person name="Newman J."/>
            <person name="Miller J."/>
        </authorList>
    </citation>
    <scope>NUCLEOTIDE SEQUENCE [LARGE SCALE GENOMIC DNA]</scope>
    <source>
        <strain evidence="3 4">KACC 14530</strain>
    </source>
</reference>
<dbReference type="AlphaFoldDB" id="A0A0T5VHN3"/>
<feature type="transmembrane region" description="Helical" evidence="1">
    <location>
        <begin position="6"/>
        <end position="26"/>
    </location>
</feature>
<dbReference type="RefSeq" id="WP_057935016.1">
    <property type="nucleotide sequence ID" value="NZ_LMZQ01000050.1"/>
</dbReference>
<feature type="domain" description="Putative auto-transporter adhesin head GIN" evidence="2">
    <location>
        <begin position="54"/>
        <end position="230"/>
    </location>
</feature>
<accession>A0A0T5VHN3</accession>
<proteinExistence type="predicted"/>
<keyword evidence="1" id="KW-0472">Membrane</keyword>
<dbReference type="Pfam" id="PF10988">
    <property type="entry name" value="DUF2807"/>
    <property type="match status" value="1"/>
</dbReference>
<evidence type="ECO:0000313" key="4">
    <source>
        <dbReference type="Proteomes" id="UP000051950"/>
    </source>
</evidence>
<keyword evidence="4" id="KW-1185">Reference proteome</keyword>